<comment type="caution">
    <text evidence="1">The sequence shown here is derived from an EMBL/GenBank/DDBJ whole genome shotgun (WGS) entry which is preliminary data.</text>
</comment>
<evidence type="ECO:0000313" key="1">
    <source>
        <dbReference type="EMBL" id="KAF5318048.1"/>
    </source>
</evidence>
<keyword evidence="2" id="KW-1185">Reference proteome</keyword>
<dbReference type="OrthoDB" id="2686513at2759"/>
<evidence type="ECO:0000313" key="2">
    <source>
        <dbReference type="Proteomes" id="UP000567179"/>
    </source>
</evidence>
<dbReference type="Proteomes" id="UP000567179">
    <property type="component" value="Unassembled WGS sequence"/>
</dbReference>
<dbReference type="EMBL" id="JAACJJ010000031">
    <property type="protein sequence ID" value="KAF5318048.1"/>
    <property type="molecule type" value="Genomic_DNA"/>
</dbReference>
<accession>A0A8H5B7L9</accession>
<organism evidence="1 2">
    <name type="scientific">Psilocybe cf. subviscida</name>
    <dbReference type="NCBI Taxonomy" id="2480587"/>
    <lineage>
        <taxon>Eukaryota</taxon>
        <taxon>Fungi</taxon>
        <taxon>Dikarya</taxon>
        <taxon>Basidiomycota</taxon>
        <taxon>Agaricomycotina</taxon>
        <taxon>Agaricomycetes</taxon>
        <taxon>Agaricomycetidae</taxon>
        <taxon>Agaricales</taxon>
        <taxon>Agaricineae</taxon>
        <taxon>Strophariaceae</taxon>
        <taxon>Psilocybe</taxon>
    </lineage>
</organism>
<gene>
    <name evidence="1" type="ORF">D9619_012127</name>
</gene>
<name>A0A8H5B7L9_9AGAR</name>
<sequence length="112" mass="12464">MQDSCIANIRPVWMLAANSGIHDRQCNGAGRYSLGIAGAWEALLVYDCIIFGLTIYKTWTARVGHVINGIRVPLITLFLRDVLRDSGIYTTYQTLTELEIICPTIDTSDVET</sequence>
<reference evidence="1 2" key="1">
    <citation type="journal article" date="2020" name="ISME J.">
        <title>Uncovering the hidden diversity of litter-decomposition mechanisms in mushroom-forming fungi.</title>
        <authorList>
            <person name="Floudas D."/>
            <person name="Bentzer J."/>
            <person name="Ahren D."/>
            <person name="Johansson T."/>
            <person name="Persson P."/>
            <person name="Tunlid A."/>
        </authorList>
    </citation>
    <scope>NUCLEOTIDE SEQUENCE [LARGE SCALE GENOMIC DNA]</scope>
    <source>
        <strain evidence="1 2">CBS 101986</strain>
    </source>
</reference>
<dbReference type="AlphaFoldDB" id="A0A8H5B7L9"/>
<proteinExistence type="predicted"/>
<protein>
    <submittedName>
        <fullName evidence="1">Uncharacterized protein</fullName>
    </submittedName>
</protein>